<dbReference type="PANTHER" id="PTHR43876">
    <property type="entry name" value="UBIQUINONE BIOSYNTHESIS MONOOXYGENASE COQ6, MITOCHONDRIAL"/>
    <property type="match status" value="1"/>
</dbReference>
<comment type="similarity">
    <text evidence="3">Belongs to the UbiH/COQ6 family.</text>
</comment>
<evidence type="ECO:0000256" key="1">
    <source>
        <dbReference type="ARBA" id="ARBA00001974"/>
    </source>
</evidence>
<dbReference type="SUPFAM" id="SSF51905">
    <property type="entry name" value="FAD/NAD(P)-binding domain"/>
    <property type="match status" value="1"/>
</dbReference>
<reference evidence="9 10" key="1">
    <citation type="submission" date="2020-02" db="EMBL/GenBank/DDBJ databases">
        <title>complete genome sequence of Rhodobacteraceae bacterium.</title>
        <authorList>
            <person name="Park J."/>
            <person name="Kim Y.-S."/>
            <person name="Kim K.-H."/>
        </authorList>
    </citation>
    <scope>NUCLEOTIDE SEQUENCE [LARGE SCALE GENOMIC DNA]</scope>
    <source>
        <strain evidence="9 10">RR4-56</strain>
    </source>
</reference>
<dbReference type="RefSeq" id="WP_165096477.1">
    <property type="nucleotide sequence ID" value="NZ_CP049056.1"/>
</dbReference>
<name>A0A7L5BTV6_9RHOB</name>
<evidence type="ECO:0000256" key="7">
    <source>
        <dbReference type="ARBA" id="ARBA00023033"/>
    </source>
</evidence>
<evidence type="ECO:0000256" key="6">
    <source>
        <dbReference type="ARBA" id="ARBA00023002"/>
    </source>
</evidence>
<accession>A0A7L5BTV6</accession>
<keyword evidence="4" id="KW-0285">Flavoprotein</keyword>
<dbReference type="GO" id="GO:0006744">
    <property type="term" value="P:ubiquinone biosynthetic process"/>
    <property type="evidence" value="ECO:0007669"/>
    <property type="project" value="UniProtKB-UniPathway"/>
</dbReference>
<dbReference type="Proteomes" id="UP000503336">
    <property type="component" value="Chromosome"/>
</dbReference>
<organism evidence="9 10">
    <name type="scientific">Pikeienuella piscinae</name>
    <dbReference type="NCBI Taxonomy" id="2748098"/>
    <lineage>
        <taxon>Bacteria</taxon>
        <taxon>Pseudomonadati</taxon>
        <taxon>Pseudomonadota</taxon>
        <taxon>Alphaproteobacteria</taxon>
        <taxon>Rhodobacterales</taxon>
        <taxon>Paracoccaceae</taxon>
        <taxon>Pikeienuella</taxon>
    </lineage>
</organism>
<dbReference type="KEGG" id="hdh:G5B40_06400"/>
<dbReference type="GO" id="GO:0071949">
    <property type="term" value="F:FAD binding"/>
    <property type="evidence" value="ECO:0007669"/>
    <property type="project" value="InterPro"/>
</dbReference>
<dbReference type="InterPro" id="IPR002938">
    <property type="entry name" value="FAD-bd"/>
</dbReference>
<evidence type="ECO:0000256" key="5">
    <source>
        <dbReference type="ARBA" id="ARBA00022827"/>
    </source>
</evidence>
<feature type="domain" description="FAD-binding" evidence="8">
    <location>
        <begin position="5"/>
        <end position="340"/>
    </location>
</feature>
<dbReference type="PANTHER" id="PTHR43876:SF7">
    <property type="entry name" value="UBIQUINONE BIOSYNTHESIS MONOOXYGENASE COQ6, MITOCHONDRIAL"/>
    <property type="match status" value="1"/>
</dbReference>
<dbReference type="InterPro" id="IPR051205">
    <property type="entry name" value="UbiH/COQ6_monooxygenase"/>
</dbReference>
<evidence type="ECO:0000256" key="3">
    <source>
        <dbReference type="ARBA" id="ARBA00005349"/>
    </source>
</evidence>
<dbReference type="InterPro" id="IPR036188">
    <property type="entry name" value="FAD/NAD-bd_sf"/>
</dbReference>
<evidence type="ECO:0000259" key="8">
    <source>
        <dbReference type="Pfam" id="PF01494"/>
    </source>
</evidence>
<evidence type="ECO:0000256" key="2">
    <source>
        <dbReference type="ARBA" id="ARBA00004749"/>
    </source>
</evidence>
<keyword evidence="10" id="KW-1185">Reference proteome</keyword>
<gene>
    <name evidence="9" type="ORF">G5B40_06400</name>
</gene>
<keyword evidence="6" id="KW-0560">Oxidoreductase</keyword>
<dbReference type="NCBIfam" id="TIGR01988">
    <property type="entry name" value="Ubi-OHases"/>
    <property type="match status" value="1"/>
</dbReference>
<dbReference type="GO" id="GO:0016705">
    <property type="term" value="F:oxidoreductase activity, acting on paired donors, with incorporation or reduction of molecular oxygen"/>
    <property type="evidence" value="ECO:0007669"/>
    <property type="project" value="InterPro"/>
</dbReference>
<dbReference type="Pfam" id="PF01494">
    <property type="entry name" value="FAD_binding_3"/>
    <property type="match status" value="1"/>
</dbReference>
<dbReference type="UniPathway" id="UPA00232"/>
<dbReference type="AlphaFoldDB" id="A0A7L5BTV6"/>
<evidence type="ECO:0000313" key="9">
    <source>
        <dbReference type="EMBL" id="QIE55115.1"/>
    </source>
</evidence>
<keyword evidence="7" id="KW-0503">Monooxygenase</keyword>
<comment type="pathway">
    <text evidence="2">Cofactor biosynthesis; ubiquinone biosynthesis.</text>
</comment>
<evidence type="ECO:0000313" key="10">
    <source>
        <dbReference type="Proteomes" id="UP000503336"/>
    </source>
</evidence>
<comment type="cofactor">
    <cofactor evidence="1">
        <name>FAD</name>
        <dbReference type="ChEBI" id="CHEBI:57692"/>
    </cofactor>
</comment>
<evidence type="ECO:0000256" key="4">
    <source>
        <dbReference type="ARBA" id="ARBA00022630"/>
    </source>
</evidence>
<dbReference type="EMBL" id="CP049056">
    <property type="protein sequence ID" value="QIE55115.1"/>
    <property type="molecule type" value="Genomic_DNA"/>
</dbReference>
<sequence length="396" mass="41586">MSETCEILVVGGGVAGLTATAAFADAGRRVTCVERAAPGAAAADTRTTAFLRPAVDLLTEIGVWPLLAGESAPLETMRLIDAGGRENRARETGDFHAEEVGEPPFGWNVANAAIRRALEERLAALPSAQVMNGAALDALTLRRDVAIARLSTGEVVRAKLVIGADGRDSRVRALSRIGARRWGYGQKALVCVVSHGRPHEAVSTEIHRVGGPFTLVPMADGPDPDGTPGPRSSVVWMERTAEADRLAALDDAAFEAALNERSLGILGRLRPVTARATWPIAGLIAHRLTAPRVALIAEAAHVVPPIGAQGLNMSLGDIAALVAATGEGEPGAPSALARYQRRWPELAARVAGIDALNRAAMTGAQPIRDLRRFGLGALIRVPPARRLAMRLGLGLR</sequence>
<dbReference type="GO" id="GO:0004497">
    <property type="term" value="F:monooxygenase activity"/>
    <property type="evidence" value="ECO:0007669"/>
    <property type="project" value="UniProtKB-KW"/>
</dbReference>
<dbReference type="InterPro" id="IPR010971">
    <property type="entry name" value="UbiH/COQ6"/>
</dbReference>
<dbReference type="PRINTS" id="PR00420">
    <property type="entry name" value="RNGMNOXGNASE"/>
</dbReference>
<proteinExistence type="inferred from homology"/>
<protein>
    <submittedName>
        <fullName evidence="9">FAD-binding protein</fullName>
    </submittedName>
</protein>
<keyword evidence="5" id="KW-0274">FAD</keyword>
<dbReference type="Gene3D" id="3.50.50.60">
    <property type="entry name" value="FAD/NAD(P)-binding domain"/>
    <property type="match status" value="2"/>
</dbReference>